<dbReference type="Proteomes" id="UP000538929">
    <property type="component" value="Unassembled WGS sequence"/>
</dbReference>
<dbReference type="SUPFAM" id="SSF103473">
    <property type="entry name" value="MFS general substrate transporter"/>
    <property type="match status" value="1"/>
</dbReference>
<keyword evidence="9" id="KW-1185">Reference proteome</keyword>
<feature type="transmembrane region" description="Helical" evidence="6">
    <location>
        <begin position="318"/>
        <end position="337"/>
    </location>
</feature>
<dbReference type="EMBL" id="VKHT01000190">
    <property type="protein sequence ID" value="MBB0244190.1"/>
    <property type="molecule type" value="Genomic_DNA"/>
</dbReference>
<evidence type="ECO:0000256" key="3">
    <source>
        <dbReference type="ARBA" id="ARBA00022989"/>
    </source>
</evidence>
<dbReference type="PANTHER" id="PTHR23534">
    <property type="entry name" value="MFS PERMEASE"/>
    <property type="match status" value="1"/>
</dbReference>
<feature type="transmembrane region" description="Helical" evidence="6">
    <location>
        <begin position="40"/>
        <end position="62"/>
    </location>
</feature>
<feature type="region of interest" description="Disordered" evidence="5">
    <location>
        <begin position="204"/>
        <end position="248"/>
    </location>
</feature>
<dbReference type="Gene3D" id="1.20.1250.20">
    <property type="entry name" value="MFS general substrate transporter like domains"/>
    <property type="match status" value="1"/>
</dbReference>
<dbReference type="GO" id="GO:0005886">
    <property type="term" value="C:plasma membrane"/>
    <property type="evidence" value="ECO:0007669"/>
    <property type="project" value="UniProtKB-SubCell"/>
</dbReference>
<accession>A0A7W3TCL3</accession>
<keyword evidence="4 6" id="KW-0472">Membrane</keyword>
<sequence length="436" mass="42656">MAALRRRTTAVLVVGQILGGFGVAIGIALAALLATEVSGSAGAAGLAVTASVTGTAVLSLPLAALMTRHGRRPGLACGYLIGALGGLVVVVSASRGWFLPLLGGMLLFGAGSSANLQARFAAADLAPAARRGRAIATVMWAGTLGAVLGPNLAGPAGRSIGAVDGRIPETAGPFVWASGIFLLAAVTTHLLLRPDPLLTARALESKGTGGTGTESFDAPARGKSAPAAGGAGPTGSAPRGQRALRRGWEAVASSPTARAALAGVAVVHTVMIAIMVMTPVDLAHHGAGIELIGLVISGHIAGMYAFSPVMGRLADRLGGLPLLLGALGTVAVAAALAGTADGRHSQSALALFLLGLGWSAGLVAGSTLVTEAVAAEARPAAQGLSDLTMNGCAALGGAVAGPIVSSAGYGTLNAVAAALLLPVALLALRSALRRTD</sequence>
<feature type="transmembrane region" description="Helical" evidence="6">
    <location>
        <begin position="286"/>
        <end position="306"/>
    </location>
</feature>
<dbReference type="GO" id="GO:0022857">
    <property type="term" value="F:transmembrane transporter activity"/>
    <property type="evidence" value="ECO:0007669"/>
    <property type="project" value="InterPro"/>
</dbReference>
<dbReference type="RefSeq" id="WP_182605848.1">
    <property type="nucleotide sequence ID" value="NZ_VKHT01000190.1"/>
</dbReference>
<dbReference type="InterPro" id="IPR011701">
    <property type="entry name" value="MFS"/>
</dbReference>
<feature type="transmembrane region" description="Helical" evidence="6">
    <location>
        <begin position="387"/>
        <end position="405"/>
    </location>
</feature>
<evidence type="ECO:0000313" key="9">
    <source>
        <dbReference type="Proteomes" id="UP000538929"/>
    </source>
</evidence>
<gene>
    <name evidence="8" type="ORF">FNQ90_08740</name>
</gene>
<feature type="transmembrane region" description="Helical" evidence="6">
    <location>
        <begin position="134"/>
        <end position="153"/>
    </location>
</feature>
<dbReference type="PANTHER" id="PTHR23534:SF1">
    <property type="entry name" value="MAJOR FACILITATOR SUPERFAMILY PROTEIN"/>
    <property type="match status" value="1"/>
</dbReference>
<evidence type="ECO:0000256" key="1">
    <source>
        <dbReference type="ARBA" id="ARBA00004651"/>
    </source>
</evidence>
<evidence type="ECO:0000313" key="8">
    <source>
        <dbReference type="EMBL" id="MBB0244190.1"/>
    </source>
</evidence>
<organism evidence="8 9">
    <name type="scientific">Streptomyces alkaliphilus</name>
    <dbReference type="NCBI Taxonomy" id="1472722"/>
    <lineage>
        <taxon>Bacteria</taxon>
        <taxon>Bacillati</taxon>
        <taxon>Actinomycetota</taxon>
        <taxon>Actinomycetes</taxon>
        <taxon>Kitasatosporales</taxon>
        <taxon>Streptomycetaceae</taxon>
        <taxon>Streptomyces</taxon>
    </lineage>
</organism>
<proteinExistence type="predicted"/>
<comment type="subcellular location">
    <subcellularLocation>
        <location evidence="1">Cell membrane</location>
        <topology evidence="1">Multi-pass membrane protein</topology>
    </subcellularLocation>
</comment>
<dbReference type="InterPro" id="IPR036259">
    <property type="entry name" value="MFS_trans_sf"/>
</dbReference>
<feature type="domain" description="Major facilitator superfamily (MFS) profile" evidence="7">
    <location>
        <begin position="8"/>
        <end position="434"/>
    </location>
</feature>
<reference evidence="9" key="1">
    <citation type="submission" date="2019-10" db="EMBL/GenBank/DDBJ databases">
        <title>Streptomyces sp. nov., a novel actinobacterium isolated from alkaline environment.</title>
        <authorList>
            <person name="Golinska P."/>
        </authorList>
    </citation>
    <scope>NUCLEOTIDE SEQUENCE [LARGE SCALE GENOMIC DNA]</scope>
    <source>
        <strain evidence="9">DSM 42118</strain>
    </source>
</reference>
<feature type="transmembrane region" description="Helical" evidence="6">
    <location>
        <begin position="411"/>
        <end position="432"/>
    </location>
</feature>
<keyword evidence="3 6" id="KW-1133">Transmembrane helix</keyword>
<evidence type="ECO:0000256" key="6">
    <source>
        <dbReference type="SAM" id="Phobius"/>
    </source>
</evidence>
<protein>
    <submittedName>
        <fullName evidence="8">MFS transporter</fullName>
    </submittedName>
</protein>
<evidence type="ECO:0000259" key="7">
    <source>
        <dbReference type="PROSITE" id="PS50850"/>
    </source>
</evidence>
<evidence type="ECO:0000256" key="4">
    <source>
        <dbReference type="ARBA" id="ARBA00023136"/>
    </source>
</evidence>
<comment type="caution">
    <text evidence="8">The sequence shown here is derived from an EMBL/GenBank/DDBJ whole genome shotgun (WGS) entry which is preliminary data.</text>
</comment>
<feature type="compositionally biased region" description="Low complexity" evidence="5">
    <location>
        <begin position="218"/>
        <end position="240"/>
    </location>
</feature>
<feature type="transmembrane region" description="Helical" evidence="6">
    <location>
        <begin position="349"/>
        <end position="375"/>
    </location>
</feature>
<feature type="transmembrane region" description="Helical" evidence="6">
    <location>
        <begin position="74"/>
        <end position="91"/>
    </location>
</feature>
<keyword evidence="2 6" id="KW-0812">Transmembrane</keyword>
<dbReference type="Pfam" id="PF07690">
    <property type="entry name" value="MFS_1"/>
    <property type="match status" value="1"/>
</dbReference>
<feature type="transmembrane region" description="Helical" evidence="6">
    <location>
        <begin position="12"/>
        <end position="34"/>
    </location>
</feature>
<feature type="transmembrane region" description="Helical" evidence="6">
    <location>
        <begin position="173"/>
        <end position="192"/>
    </location>
</feature>
<dbReference type="InterPro" id="IPR020846">
    <property type="entry name" value="MFS_dom"/>
</dbReference>
<dbReference type="AlphaFoldDB" id="A0A7W3TCL3"/>
<evidence type="ECO:0000256" key="2">
    <source>
        <dbReference type="ARBA" id="ARBA00022692"/>
    </source>
</evidence>
<feature type="transmembrane region" description="Helical" evidence="6">
    <location>
        <begin position="97"/>
        <end position="122"/>
    </location>
</feature>
<evidence type="ECO:0000256" key="5">
    <source>
        <dbReference type="SAM" id="MobiDB-lite"/>
    </source>
</evidence>
<name>A0A7W3TCL3_9ACTN</name>
<dbReference type="PROSITE" id="PS50850">
    <property type="entry name" value="MFS"/>
    <property type="match status" value="1"/>
</dbReference>
<feature type="transmembrane region" description="Helical" evidence="6">
    <location>
        <begin position="259"/>
        <end position="280"/>
    </location>
</feature>